<dbReference type="RefSeq" id="WP_167360806.1">
    <property type="nucleotide sequence ID" value="NZ_CBCSKY010000073.1"/>
</dbReference>
<sequence length="52" mass="6226">MNMAVHNLMAYNHQFFRPHPVTEHKQTRSEDKTQSFQDILNEKLNSSNLLKR</sequence>
<dbReference type="Proteomes" id="UP000199050">
    <property type="component" value="Unassembled WGS sequence"/>
</dbReference>
<feature type="compositionally biased region" description="Low complexity" evidence="1">
    <location>
        <begin position="42"/>
        <end position="52"/>
    </location>
</feature>
<evidence type="ECO:0000313" key="3">
    <source>
        <dbReference type="Proteomes" id="UP000199050"/>
    </source>
</evidence>
<evidence type="ECO:0000256" key="1">
    <source>
        <dbReference type="SAM" id="MobiDB-lite"/>
    </source>
</evidence>
<keyword evidence="3" id="KW-1185">Reference proteome</keyword>
<feature type="compositionally biased region" description="Basic and acidic residues" evidence="1">
    <location>
        <begin position="20"/>
        <end position="33"/>
    </location>
</feature>
<evidence type="ECO:0000313" key="2">
    <source>
        <dbReference type="EMBL" id="SDL02705.1"/>
    </source>
</evidence>
<dbReference type="AlphaFoldDB" id="A0A1G9GQA5"/>
<reference evidence="3" key="1">
    <citation type="submission" date="2016-10" db="EMBL/GenBank/DDBJ databases">
        <authorList>
            <person name="Varghese N."/>
            <person name="Submissions S."/>
        </authorList>
    </citation>
    <scope>NUCLEOTIDE SEQUENCE [LARGE SCALE GENOMIC DNA]</scope>
    <source>
        <strain evidence="3">CGMCC 1.11012</strain>
    </source>
</reference>
<gene>
    <name evidence="2" type="ORF">SAMN05216192_16722</name>
</gene>
<dbReference type="EMBL" id="FNDX01000067">
    <property type="protein sequence ID" value="SDL02705.1"/>
    <property type="molecule type" value="Genomic_DNA"/>
</dbReference>
<feature type="region of interest" description="Disordered" evidence="1">
    <location>
        <begin position="17"/>
        <end position="52"/>
    </location>
</feature>
<name>A0A1G9GQA5_9BACL</name>
<protein>
    <submittedName>
        <fullName evidence="2">Uncharacterized protein</fullName>
    </submittedName>
</protein>
<organism evidence="2 3">
    <name type="scientific">Paenibacillus typhae</name>
    <dbReference type="NCBI Taxonomy" id="1174501"/>
    <lineage>
        <taxon>Bacteria</taxon>
        <taxon>Bacillati</taxon>
        <taxon>Bacillota</taxon>
        <taxon>Bacilli</taxon>
        <taxon>Bacillales</taxon>
        <taxon>Paenibacillaceae</taxon>
        <taxon>Paenibacillus</taxon>
    </lineage>
</organism>
<proteinExistence type="predicted"/>
<accession>A0A1G9GQA5</accession>